<keyword evidence="3" id="KW-0949">S-adenosyl-L-methionine</keyword>
<accession>A0A0W0UAJ4</accession>
<dbReference type="STRING" id="45065.Lgee_0010"/>
<dbReference type="Gene3D" id="1.10.287.1350">
    <property type="match status" value="1"/>
</dbReference>
<gene>
    <name evidence="7" type="ORF">Lgee_0010</name>
</gene>
<comment type="caution">
    <text evidence="7">The sequence shown here is derived from an EMBL/GenBank/DDBJ whole genome shotgun (WGS) entry which is preliminary data.</text>
</comment>
<dbReference type="InterPro" id="IPR016461">
    <property type="entry name" value="COMT-like"/>
</dbReference>
<feature type="domain" description="O-methyltransferase dimerisation" evidence="6">
    <location>
        <begin position="11"/>
        <end position="87"/>
    </location>
</feature>
<evidence type="ECO:0000259" key="5">
    <source>
        <dbReference type="Pfam" id="PF00891"/>
    </source>
</evidence>
<evidence type="ECO:0000256" key="4">
    <source>
        <dbReference type="PIRSR" id="PIRSR005739-1"/>
    </source>
</evidence>
<dbReference type="GO" id="GO:0032259">
    <property type="term" value="P:methylation"/>
    <property type="evidence" value="ECO:0007669"/>
    <property type="project" value="UniProtKB-KW"/>
</dbReference>
<dbReference type="InterPro" id="IPR029063">
    <property type="entry name" value="SAM-dependent_MTases_sf"/>
</dbReference>
<proteinExistence type="predicted"/>
<dbReference type="PANTHER" id="PTHR43712">
    <property type="entry name" value="PUTATIVE (AFU_ORTHOLOGUE AFUA_4G14580)-RELATED"/>
    <property type="match status" value="1"/>
</dbReference>
<dbReference type="Pfam" id="PF00891">
    <property type="entry name" value="Methyltransf_2"/>
    <property type="match status" value="1"/>
</dbReference>
<protein>
    <submittedName>
        <fullName evidence="7">O-methyltransferase</fullName>
    </submittedName>
</protein>
<evidence type="ECO:0000313" key="7">
    <source>
        <dbReference type="EMBL" id="KTD04826.1"/>
    </source>
</evidence>
<feature type="domain" description="O-methyltransferase C-terminal" evidence="5">
    <location>
        <begin position="123"/>
        <end position="315"/>
    </location>
</feature>
<feature type="active site" description="Proton acceptor" evidence="4">
    <location>
        <position position="246"/>
    </location>
</feature>
<keyword evidence="1 7" id="KW-0489">Methyltransferase</keyword>
<dbReference type="Proteomes" id="UP000054785">
    <property type="component" value="Unassembled WGS sequence"/>
</dbReference>
<dbReference type="InterPro" id="IPR036390">
    <property type="entry name" value="WH_DNA-bd_sf"/>
</dbReference>
<sequence length="336" mass="37946">MDSSSREQLIHIAYSYVLPKALRVAAKLKIADCLVDGPHTSEQLAKKLNLHENALMRLLKLLEKHAVFATDSFGRYQLTPLSELMVSTAHESVRDLLVFSHDVFSTCLDALDYTLETGEPGCKKALNMEFFPYLQSQAGYQELFDKGMSNYSAFEEETLSSCVDYSQYHTIMDIGCGQGGLLRNILIKNSGIQGVFCDQSHVIEHTQKSVLVPPAGFATRSLFKPCDFFQSVPSDADLYILKRVLHDWDDENALIILNNIANAMSIDAMLMVFESVINENTPEFKFVEDVLIMSITKGRERTEQQFRDLFARSPFRIEGIYNNNSLLNCIILSKVK</sequence>
<evidence type="ECO:0000256" key="2">
    <source>
        <dbReference type="ARBA" id="ARBA00022679"/>
    </source>
</evidence>
<reference evidence="7 8" key="1">
    <citation type="submission" date="2015-11" db="EMBL/GenBank/DDBJ databases">
        <title>Genomic analysis of 38 Legionella species identifies large and diverse effector repertoires.</title>
        <authorList>
            <person name="Burstein D."/>
            <person name="Amaro F."/>
            <person name="Zusman T."/>
            <person name="Lifshitz Z."/>
            <person name="Cohen O."/>
            <person name="Gilbert J.A."/>
            <person name="Pupko T."/>
            <person name="Shuman H.A."/>
            <person name="Segal G."/>
        </authorList>
    </citation>
    <scope>NUCLEOTIDE SEQUENCE [LARGE SCALE GENOMIC DNA]</scope>
    <source>
        <strain evidence="7 8">ATCC 49504</strain>
    </source>
</reference>
<dbReference type="PANTHER" id="PTHR43712:SF2">
    <property type="entry name" value="O-METHYLTRANSFERASE CICE"/>
    <property type="match status" value="1"/>
</dbReference>
<dbReference type="EMBL" id="LNYC01000001">
    <property type="protein sequence ID" value="KTD04826.1"/>
    <property type="molecule type" value="Genomic_DNA"/>
</dbReference>
<keyword evidence="2 7" id="KW-0808">Transferase</keyword>
<dbReference type="GO" id="GO:0008171">
    <property type="term" value="F:O-methyltransferase activity"/>
    <property type="evidence" value="ECO:0007669"/>
    <property type="project" value="InterPro"/>
</dbReference>
<evidence type="ECO:0000256" key="1">
    <source>
        <dbReference type="ARBA" id="ARBA00022603"/>
    </source>
</evidence>
<evidence type="ECO:0000313" key="8">
    <source>
        <dbReference type="Proteomes" id="UP000054785"/>
    </source>
</evidence>
<dbReference type="InterPro" id="IPR012967">
    <property type="entry name" value="COMT_dimerisation"/>
</dbReference>
<dbReference type="AlphaFoldDB" id="A0A0W0UAJ4"/>
<evidence type="ECO:0000256" key="3">
    <source>
        <dbReference type="ARBA" id="ARBA00022691"/>
    </source>
</evidence>
<dbReference type="InterPro" id="IPR036388">
    <property type="entry name" value="WH-like_DNA-bd_sf"/>
</dbReference>
<name>A0A0W0UAJ4_9GAMM</name>
<dbReference type="Gene3D" id="1.10.10.10">
    <property type="entry name" value="Winged helix-like DNA-binding domain superfamily/Winged helix DNA-binding domain"/>
    <property type="match status" value="1"/>
</dbReference>
<dbReference type="PATRIC" id="fig|45065.4.peg.12"/>
<dbReference type="PROSITE" id="PS51683">
    <property type="entry name" value="SAM_OMT_II"/>
    <property type="match status" value="1"/>
</dbReference>
<dbReference type="SUPFAM" id="SSF46785">
    <property type="entry name" value="Winged helix' DNA-binding domain"/>
    <property type="match status" value="1"/>
</dbReference>
<dbReference type="PIRSF" id="PIRSF005739">
    <property type="entry name" value="O-mtase"/>
    <property type="match status" value="1"/>
</dbReference>
<dbReference type="GO" id="GO:0046983">
    <property type="term" value="F:protein dimerization activity"/>
    <property type="evidence" value="ECO:0007669"/>
    <property type="project" value="InterPro"/>
</dbReference>
<evidence type="ECO:0000259" key="6">
    <source>
        <dbReference type="Pfam" id="PF08100"/>
    </source>
</evidence>
<dbReference type="InterPro" id="IPR001077">
    <property type="entry name" value="COMT_C"/>
</dbReference>
<dbReference type="RefSeq" id="WP_135842049.1">
    <property type="nucleotide sequence ID" value="NZ_CAAAHN010000003.1"/>
</dbReference>
<organism evidence="7 8">
    <name type="scientific">Legionella geestiana</name>
    <dbReference type="NCBI Taxonomy" id="45065"/>
    <lineage>
        <taxon>Bacteria</taxon>
        <taxon>Pseudomonadati</taxon>
        <taxon>Pseudomonadota</taxon>
        <taxon>Gammaproteobacteria</taxon>
        <taxon>Legionellales</taxon>
        <taxon>Legionellaceae</taxon>
        <taxon>Legionella</taxon>
    </lineage>
</organism>
<dbReference type="Pfam" id="PF08100">
    <property type="entry name" value="Dimerisation"/>
    <property type="match status" value="1"/>
</dbReference>
<dbReference type="SUPFAM" id="SSF53335">
    <property type="entry name" value="S-adenosyl-L-methionine-dependent methyltransferases"/>
    <property type="match status" value="1"/>
</dbReference>
<dbReference type="Gene3D" id="3.40.50.150">
    <property type="entry name" value="Vaccinia Virus protein VP39"/>
    <property type="match status" value="1"/>
</dbReference>
<keyword evidence="8" id="KW-1185">Reference proteome</keyword>